<proteinExistence type="predicted"/>
<gene>
    <name evidence="1" type="ORF">CY34DRAFT_689852</name>
</gene>
<dbReference type="Proteomes" id="UP000054485">
    <property type="component" value="Unassembled WGS sequence"/>
</dbReference>
<dbReference type="EMBL" id="KN835207">
    <property type="protein sequence ID" value="KIK43657.1"/>
    <property type="molecule type" value="Genomic_DNA"/>
</dbReference>
<evidence type="ECO:0000313" key="2">
    <source>
        <dbReference type="Proteomes" id="UP000054485"/>
    </source>
</evidence>
<reference evidence="2" key="2">
    <citation type="submission" date="2015-01" db="EMBL/GenBank/DDBJ databases">
        <title>Evolutionary Origins and Diversification of the Mycorrhizal Mutualists.</title>
        <authorList>
            <consortium name="DOE Joint Genome Institute"/>
            <consortium name="Mycorrhizal Genomics Consortium"/>
            <person name="Kohler A."/>
            <person name="Kuo A."/>
            <person name="Nagy L.G."/>
            <person name="Floudas D."/>
            <person name="Copeland A."/>
            <person name="Barry K.W."/>
            <person name="Cichocki N."/>
            <person name="Veneault-Fourrey C."/>
            <person name="LaButti K."/>
            <person name="Lindquist E.A."/>
            <person name="Lipzen A."/>
            <person name="Lundell T."/>
            <person name="Morin E."/>
            <person name="Murat C."/>
            <person name="Riley R."/>
            <person name="Ohm R."/>
            <person name="Sun H."/>
            <person name="Tunlid A."/>
            <person name="Henrissat B."/>
            <person name="Grigoriev I.V."/>
            <person name="Hibbett D.S."/>
            <person name="Martin F."/>
        </authorList>
    </citation>
    <scope>NUCLEOTIDE SEQUENCE [LARGE SCALE GENOMIC DNA]</scope>
    <source>
        <strain evidence="2">UH-Slu-Lm8-n1</strain>
    </source>
</reference>
<dbReference type="HOGENOM" id="CLU_2307928_0_0_1"/>
<organism evidence="1 2">
    <name type="scientific">Suillus luteus UH-Slu-Lm8-n1</name>
    <dbReference type="NCBI Taxonomy" id="930992"/>
    <lineage>
        <taxon>Eukaryota</taxon>
        <taxon>Fungi</taxon>
        <taxon>Dikarya</taxon>
        <taxon>Basidiomycota</taxon>
        <taxon>Agaricomycotina</taxon>
        <taxon>Agaricomycetes</taxon>
        <taxon>Agaricomycetidae</taxon>
        <taxon>Boletales</taxon>
        <taxon>Suillineae</taxon>
        <taxon>Suillaceae</taxon>
        <taxon>Suillus</taxon>
    </lineage>
</organism>
<evidence type="ECO:0000313" key="1">
    <source>
        <dbReference type="EMBL" id="KIK43657.1"/>
    </source>
</evidence>
<name>A0A0D0BBK3_9AGAM</name>
<protein>
    <submittedName>
        <fullName evidence="1">Uncharacterized protein</fullName>
    </submittedName>
</protein>
<reference evidence="1 2" key="1">
    <citation type="submission" date="2014-04" db="EMBL/GenBank/DDBJ databases">
        <authorList>
            <consortium name="DOE Joint Genome Institute"/>
            <person name="Kuo A."/>
            <person name="Ruytinx J."/>
            <person name="Rineau F."/>
            <person name="Colpaert J."/>
            <person name="Kohler A."/>
            <person name="Nagy L.G."/>
            <person name="Floudas D."/>
            <person name="Copeland A."/>
            <person name="Barry K.W."/>
            <person name="Cichocki N."/>
            <person name="Veneault-Fourrey C."/>
            <person name="LaButti K."/>
            <person name="Lindquist E.A."/>
            <person name="Lipzen A."/>
            <person name="Lundell T."/>
            <person name="Morin E."/>
            <person name="Murat C."/>
            <person name="Sun H."/>
            <person name="Tunlid A."/>
            <person name="Henrissat B."/>
            <person name="Grigoriev I.V."/>
            <person name="Hibbett D.S."/>
            <person name="Martin F."/>
            <person name="Nordberg H.P."/>
            <person name="Cantor M.N."/>
            <person name="Hua S.X."/>
        </authorList>
    </citation>
    <scope>NUCLEOTIDE SEQUENCE [LARGE SCALE GENOMIC DNA]</scope>
    <source>
        <strain evidence="1 2">UH-Slu-Lm8-n1</strain>
    </source>
</reference>
<dbReference type="AlphaFoldDB" id="A0A0D0BBK3"/>
<sequence length="100" mass="11765">MSSINTVLLVYAPWGDSDCFTTQYCRLGARCWRRRPRLGGCPLTSYRMCRIHSQVLGTRWRWDHHMLPEMCVHPQSAKFSTPPLMRRRIMTPKSSCSHMH</sequence>
<dbReference type="InParanoid" id="A0A0D0BBK3"/>
<accession>A0A0D0BBK3</accession>
<keyword evidence="2" id="KW-1185">Reference proteome</keyword>